<evidence type="ECO:0000313" key="1">
    <source>
        <dbReference type="EMBL" id="KAJ9055526.1"/>
    </source>
</evidence>
<proteinExistence type="predicted"/>
<keyword evidence="2" id="KW-1185">Reference proteome</keyword>
<dbReference type="Proteomes" id="UP001165960">
    <property type="component" value="Unassembled WGS sequence"/>
</dbReference>
<gene>
    <name evidence="1" type="ORF">DSO57_1002822</name>
</gene>
<protein>
    <submittedName>
        <fullName evidence="1">Uncharacterized protein</fullName>
    </submittedName>
</protein>
<reference evidence="1" key="1">
    <citation type="submission" date="2022-04" db="EMBL/GenBank/DDBJ databases">
        <title>Genome of the entomopathogenic fungus Entomophthora muscae.</title>
        <authorList>
            <person name="Elya C."/>
            <person name="Lovett B.R."/>
            <person name="Lee E."/>
            <person name="Macias A.M."/>
            <person name="Hajek A.E."/>
            <person name="De Bivort B.L."/>
            <person name="Kasson M.T."/>
            <person name="De Fine Licht H.H."/>
            <person name="Stajich J.E."/>
        </authorList>
    </citation>
    <scope>NUCLEOTIDE SEQUENCE</scope>
    <source>
        <strain evidence="1">Berkeley</strain>
    </source>
</reference>
<sequence length="173" mass="18806">MTPPLTPRPDHPQESVAANESTSIQIFGVIYITLTGLIVMAHTRIWLDSCRGGGLGIMNDISILVLKTQELNPSSLKADQTLQDSPGPADPLSHMLKLLNYSATRRPTTEDFLNRCQSAAELVPMKTHAYKEDVTWLTEVGEGPTANLPRANTGVSKSTLETLESNPDPPKTT</sequence>
<accession>A0ACC2RZQ0</accession>
<dbReference type="EMBL" id="QTSX02006396">
    <property type="protein sequence ID" value="KAJ9055526.1"/>
    <property type="molecule type" value="Genomic_DNA"/>
</dbReference>
<organism evidence="1 2">
    <name type="scientific">Entomophthora muscae</name>
    <dbReference type="NCBI Taxonomy" id="34485"/>
    <lineage>
        <taxon>Eukaryota</taxon>
        <taxon>Fungi</taxon>
        <taxon>Fungi incertae sedis</taxon>
        <taxon>Zoopagomycota</taxon>
        <taxon>Entomophthoromycotina</taxon>
        <taxon>Entomophthoromycetes</taxon>
        <taxon>Entomophthorales</taxon>
        <taxon>Entomophthoraceae</taxon>
        <taxon>Entomophthora</taxon>
    </lineage>
</organism>
<name>A0ACC2RZQ0_9FUNG</name>
<comment type="caution">
    <text evidence="1">The sequence shown here is derived from an EMBL/GenBank/DDBJ whole genome shotgun (WGS) entry which is preliminary data.</text>
</comment>
<evidence type="ECO:0000313" key="2">
    <source>
        <dbReference type="Proteomes" id="UP001165960"/>
    </source>
</evidence>